<dbReference type="GeneID" id="25378771"/>
<organism evidence="2 3">
    <name type="scientific">Eimeria mitis</name>
    <dbReference type="NCBI Taxonomy" id="44415"/>
    <lineage>
        <taxon>Eukaryota</taxon>
        <taxon>Sar</taxon>
        <taxon>Alveolata</taxon>
        <taxon>Apicomplexa</taxon>
        <taxon>Conoidasida</taxon>
        <taxon>Coccidia</taxon>
        <taxon>Eucoccidiorida</taxon>
        <taxon>Eimeriorina</taxon>
        <taxon>Eimeriidae</taxon>
        <taxon>Eimeria</taxon>
    </lineage>
</organism>
<evidence type="ECO:0000313" key="3">
    <source>
        <dbReference type="Proteomes" id="UP000030744"/>
    </source>
</evidence>
<keyword evidence="3" id="KW-1185">Reference proteome</keyword>
<dbReference type="VEuPathDB" id="ToxoDB:EMH_0040240"/>
<dbReference type="Proteomes" id="UP000030744">
    <property type="component" value="Unassembled WGS sequence"/>
</dbReference>
<name>U6K1N8_9EIME</name>
<evidence type="ECO:0000256" key="1">
    <source>
        <dbReference type="SAM" id="MobiDB-lite"/>
    </source>
</evidence>
<reference evidence="2" key="1">
    <citation type="submission" date="2013-10" db="EMBL/GenBank/DDBJ databases">
        <title>Genomic analysis of the causative agents of coccidiosis in chickens.</title>
        <authorList>
            <person name="Reid A.J."/>
            <person name="Blake D."/>
            <person name="Billington K."/>
            <person name="Browne H."/>
            <person name="Dunn M."/>
            <person name="Hung S."/>
            <person name="Kawahara F."/>
            <person name="Miranda-Saavedra D."/>
            <person name="Mourier T."/>
            <person name="Nagra H."/>
            <person name="Otto T.D."/>
            <person name="Rawlings N."/>
            <person name="Sanchez A."/>
            <person name="Sanders M."/>
            <person name="Subramaniam C."/>
            <person name="Tay Y."/>
            <person name="Dear P."/>
            <person name="Doerig C."/>
            <person name="Gruber A."/>
            <person name="Parkinson J."/>
            <person name="Shirley M."/>
            <person name="Wan K.L."/>
            <person name="Berriman M."/>
            <person name="Tomley F."/>
            <person name="Pain A."/>
        </authorList>
    </citation>
    <scope>NUCLEOTIDE SEQUENCE [LARGE SCALE GENOMIC DNA]</scope>
    <source>
        <strain evidence="2">Houghton</strain>
    </source>
</reference>
<feature type="region of interest" description="Disordered" evidence="1">
    <location>
        <begin position="601"/>
        <end position="629"/>
    </location>
</feature>
<accession>U6K1N8</accession>
<dbReference type="EMBL" id="HG683465">
    <property type="protein sequence ID" value="CDJ31660.1"/>
    <property type="molecule type" value="Genomic_DNA"/>
</dbReference>
<dbReference type="OrthoDB" id="348435at2759"/>
<dbReference type="RefSeq" id="XP_013354225.1">
    <property type="nucleotide sequence ID" value="XM_013498771.1"/>
</dbReference>
<feature type="region of interest" description="Disordered" evidence="1">
    <location>
        <begin position="171"/>
        <end position="215"/>
    </location>
</feature>
<reference evidence="2" key="2">
    <citation type="submission" date="2013-10" db="EMBL/GenBank/DDBJ databases">
        <authorList>
            <person name="Aslett M."/>
        </authorList>
    </citation>
    <scope>NUCLEOTIDE SEQUENCE [LARGE SCALE GENOMIC DNA]</scope>
    <source>
        <strain evidence="2">Houghton</strain>
    </source>
</reference>
<gene>
    <name evidence="2" type="ORF">EMH_0040240</name>
</gene>
<dbReference type="AlphaFoldDB" id="U6K1N8"/>
<feature type="region of interest" description="Disordered" evidence="1">
    <location>
        <begin position="769"/>
        <end position="822"/>
    </location>
</feature>
<protein>
    <submittedName>
        <fullName evidence="2">Uncharacterized protein</fullName>
    </submittedName>
</protein>
<feature type="compositionally biased region" description="Low complexity" evidence="1">
    <location>
        <begin position="601"/>
        <end position="611"/>
    </location>
</feature>
<sequence>MQEAIRLGDLPALRAEAALLSLISRALGFVSLSVSARRVADICDLKDAGVPNPAWGPHHPLVAAQRTDISHITLGETKWAVQQQQLQHQRDHQQERVSSCSSHYSGDAAVSGWQPVEGASVSGCRGAMTVASGAYRSNKAIEVSAIKGGLVHPGVPQADIVRTVRSRSSSFAEGCKERPLPKPAGLVPHQHTQQHSRRPAQRNTSWSEHKQDKLAQEQQHGYFNSEQPPERQELERHRLLLDNKQQASHAHYTKHDQQQQKLPAADYLGGLHSPTSAFGEAVAVCFMDLHAAKAKLAPLFQEGTAAAAATACAAATAAVAAAASAAAPEDEASAQQTHNKSSKSRYLEILRHSLRVFAAVPAAVRSSAATTTAAADFGGTIAPRGKTPRAAKTAVAAPMVAVDAAITTAKAALRLAAVWGRTSVGAIAGLVSAAAHDAVAWLSSSFSGTWMRATHPTHLVNKVSEKATSTAAATSSAASSVAAAIVTAQKKCTECPQRAAVLLEQCRRTVTIPGAIFSGPAPIGQVSAVVGAEASRRWDSLCYFLKQITQEFTSALQKALRLLILWDNSGLGRLEASAPPSLRQDSSCSIRRSLRCRNSGCRRASASRSGSPRATPEGVRQRGSTSTCYWSPIENTSGLTSPKEPAESPVSDILLPASQQQETQQAQLGEQQVLLHHLNPLCSPFESVTPSTPHVAFHGPAASANFLNGTLPAMRFTGLDNDSKHSGGGLQRGKSFRTFPKVGGTTRAAAAGAAAAAATASWGTAVSLPQDMRSQGPHRQVSFQTGNEENPSTQVPLQTVIRGLPRGSQSPGVAQDREAQMP</sequence>
<feature type="compositionally biased region" description="Polar residues" evidence="1">
    <location>
        <begin position="781"/>
        <end position="797"/>
    </location>
</feature>
<evidence type="ECO:0000313" key="2">
    <source>
        <dbReference type="EMBL" id="CDJ31660.1"/>
    </source>
</evidence>
<proteinExistence type="predicted"/>